<comment type="caution">
    <text evidence="1">The sequence shown here is derived from an EMBL/GenBank/DDBJ whole genome shotgun (WGS) entry which is preliminary data.</text>
</comment>
<reference evidence="1 2" key="1">
    <citation type="submission" date="2023-04" db="EMBL/GenBank/DDBJ databases">
        <title>Genomic diversity of scab-causing Streptomyces spp. in the province of Quebec, Canada.</title>
        <authorList>
            <person name="Biessy A."/>
            <person name="Cadieux M."/>
            <person name="Ciotola M."/>
            <person name="Filion M."/>
        </authorList>
    </citation>
    <scope>NUCLEOTIDE SEQUENCE [LARGE SCALE GENOMIC DNA]</scope>
    <source>
        <strain evidence="1 2">B21-103</strain>
    </source>
</reference>
<sequence length="51" mass="5687">MTAARRHDDCLFLSESSISKYTTSVFGKLGITDDDTNHRRVLAVLAYLNSP</sequence>
<dbReference type="Proteomes" id="UP001382181">
    <property type="component" value="Unassembled WGS sequence"/>
</dbReference>
<proteinExistence type="predicted"/>
<keyword evidence="2" id="KW-1185">Reference proteome</keyword>
<evidence type="ECO:0000313" key="2">
    <source>
        <dbReference type="Proteomes" id="UP001382181"/>
    </source>
</evidence>
<protein>
    <recommendedName>
        <fullName evidence="3">HTH luxR-type domain-containing protein</fullName>
    </recommendedName>
</protein>
<organism evidence="1 2">
    <name type="scientific">Streptomyces silvae</name>
    <dbReference type="NCBI Taxonomy" id="2803812"/>
    <lineage>
        <taxon>Bacteria</taxon>
        <taxon>Bacillati</taxon>
        <taxon>Actinomycetota</taxon>
        <taxon>Actinomycetes</taxon>
        <taxon>Kitasatosporales</taxon>
        <taxon>Streptomycetaceae</taxon>
        <taxon>Streptomyces</taxon>
    </lineage>
</organism>
<gene>
    <name evidence="1" type="ORF">QBA37_31795</name>
</gene>
<name>A0ABU8AD01_9ACTN</name>
<accession>A0ABU8AD01</accession>
<dbReference type="EMBL" id="JARUMK010000001">
    <property type="protein sequence ID" value="MEH0563778.1"/>
    <property type="molecule type" value="Genomic_DNA"/>
</dbReference>
<evidence type="ECO:0008006" key="3">
    <source>
        <dbReference type="Google" id="ProtNLM"/>
    </source>
</evidence>
<evidence type="ECO:0000313" key="1">
    <source>
        <dbReference type="EMBL" id="MEH0563778.1"/>
    </source>
</evidence>